<keyword evidence="15" id="KW-0472">Membrane</keyword>
<dbReference type="WBParaSite" id="SSLN_0000591701-mRNA-1">
    <property type="protein sequence ID" value="SSLN_0000591701-mRNA-1"/>
    <property type="gene ID" value="SSLN_0000591701"/>
</dbReference>
<dbReference type="Pfam" id="PF01822">
    <property type="entry name" value="WSC"/>
    <property type="match status" value="1"/>
</dbReference>
<evidence type="ECO:0000313" key="23">
    <source>
        <dbReference type="WBParaSite" id="SSLN_0000591701-mRNA-1"/>
    </source>
</evidence>
<organism evidence="23">
    <name type="scientific">Schistocephalus solidus</name>
    <name type="common">Tapeworm</name>
    <dbReference type="NCBI Taxonomy" id="70667"/>
    <lineage>
        <taxon>Eukaryota</taxon>
        <taxon>Metazoa</taxon>
        <taxon>Spiralia</taxon>
        <taxon>Lophotrochozoa</taxon>
        <taxon>Platyhelminthes</taxon>
        <taxon>Cestoda</taxon>
        <taxon>Eucestoda</taxon>
        <taxon>Diphyllobothriidea</taxon>
        <taxon>Diphyllobothriidae</taxon>
        <taxon>Schistocephalus</taxon>
    </lineage>
</organism>
<proteinExistence type="inferred from homology"/>
<dbReference type="UniPathway" id="UPA00756"/>
<dbReference type="InterPro" id="IPR002889">
    <property type="entry name" value="WSC_carb-bd"/>
</dbReference>
<evidence type="ECO:0000256" key="18">
    <source>
        <dbReference type="ARBA" id="ARBA00042865"/>
    </source>
</evidence>
<evidence type="ECO:0000313" key="21">
    <source>
        <dbReference type="EMBL" id="VDL92115.1"/>
    </source>
</evidence>
<comment type="catalytic activity">
    <reaction evidence="19">
        <text>UDP-alpha-D-xylose + L-seryl-[protein] = 3-O-(beta-D-xylosyl)-L-seryl-[protein] + UDP + H(+)</text>
        <dbReference type="Rhea" id="RHEA:50192"/>
        <dbReference type="Rhea" id="RHEA-COMP:9863"/>
        <dbReference type="Rhea" id="RHEA-COMP:12567"/>
        <dbReference type="ChEBI" id="CHEBI:15378"/>
        <dbReference type="ChEBI" id="CHEBI:29999"/>
        <dbReference type="ChEBI" id="CHEBI:57632"/>
        <dbReference type="ChEBI" id="CHEBI:58223"/>
        <dbReference type="ChEBI" id="CHEBI:132085"/>
        <dbReference type="EC" id="2.4.2.26"/>
    </reaction>
</comment>
<dbReference type="GO" id="GO:0050650">
    <property type="term" value="P:chondroitin sulfate proteoglycan biosynthetic process"/>
    <property type="evidence" value="ECO:0007669"/>
    <property type="project" value="TreeGrafter"/>
</dbReference>
<comment type="pathway">
    <text evidence="3">Glycan metabolism; chondroitin sulfate biosynthesis.</text>
</comment>
<keyword evidence="14" id="KW-0333">Golgi apparatus</keyword>
<evidence type="ECO:0000256" key="17">
    <source>
        <dbReference type="ARBA" id="ARBA00023180"/>
    </source>
</evidence>
<keyword evidence="13" id="KW-1133">Transmembrane helix</keyword>
<evidence type="ECO:0000256" key="12">
    <source>
        <dbReference type="ARBA" id="ARBA00022968"/>
    </source>
</evidence>
<evidence type="ECO:0000256" key="13">
    <source>
        <dbReference type="ARBA" id="ARBA00022989"/>
    </source>
</evidence>
<dbReference type="PANTHER" id="PTHR46025:SF3">
    <property type="entry name" value="XYLOSYLTRANSFERASE OXT"/>
    <property type="match status" value="1"/>
</dbReference>
<comment type="subcellular location">
    <subcellularLocation>
        <location evidence="2">Endoplasmic reticulum membrane</location>
        <topology evidence="2">Single-pass type II membrane protein</topology>
    </subcellularLocation>
    <subcellularLocation>
        <location evidence="1">Golgi apparatus membrane</location>
        <topology evidence="1">Single-pass type II membrane protein</topology>
    </subcellularLocation>
</comment>
<evidence type="ECO:0000256" key="1">
    <source>
        <dbReference type="ARBA" id="ARBA00004323"/>
    </source>
</evidence>
<comment type="similarity">
    <text evidence="5">Belongs to the glycosyltransferase 14 family. XylT subfamily.</text>
</comment>
<dbReference type="InterPro" id="IPR003406">
    <property type="entry name" value="Glyco_trans_14"/>
</dbReference>
<keyword evidence="12" id="KW-0735">Signal-anchor</keyword>
<evidence type="ECO:0000256" key="16">
    <source>
        <dbReference type="ARBA" id="ARBA00023157"/>
    </source>
</evidence>
<evidence type="ECO:0000256" key="9">
    <source>
        <dbReference type="ARBA" id="ARBA00022692"/>
    </source>
</evidence>
<keyword evidence="11" id="KW-0256">Endoplasmic reticulum</keyword>
<evidence type="ECO:0000256" key="14">
    <source>
        <dbReference type="ARBA" id="ARBA00023034"/>
    </source>
</evidence>
<keyword evidence="9" id="KW-0812">Transmembrane</keyword>
<sequence>MIIQKFFPRLARGILALFVRRKQFVLLSLLAFVTVNISLVSSLFFHNTLYVLLIDTTRATLPGSHPPTRLGCFTHNPTKPPLSVVRYTSPQNNSPAFCVASCRSAGFAYAGLQGGVHCWCDRTLPSSPPLTAGHCHLPCPDTSSGEAANYPSCGAALAVDVYNTGAAERIYKTLSYDVRVVYVLVLTGRSWRHIQRSFRLLYHSSNYYYVHVDKVRNLCMFQKVAQLLPNNVYVTSNRRNPVWGAPELLSLMLNIMQDLLTNFPSWKWDFLINLSETDIPIVSNFLLSEGICLGKAFFQCDDYVWLLGDRQPMDGVVIHGGSDWLILPRYFCAYAALPEQQDSLVRKLVAWYANVILPVESFFHTLAYNSAFCELVVNSNLRFVNWQRPRGCSCRLNQTADWCGCSPSVFSGPRDLYRLHKARLLHSSSPTSPQLQFFARKFDSTIDVAMVNYAEVHLIGRELPGMQVILNLSFPSGNSSLIVYPRGTLDPFGVSCEHH</sequence>
<evidence type="ECO:0000256" key="8">
    <source>
        <dbReference type="ARBA" id="ARBA00022679"/>
    </source>
</evidence>
<dbReference type="EMBL" id="UYSU01033380">
    <property type="protein sequence ID" value="VDL92115.1"/>
    <property type="molecule type" value="Genomic_DNA"/>
</dbReference>
<dbReference type="AlphaFoldDB" id="A0A183SND2"/>
<dbReference type="GO" id="GO:0046872">
    <property type="term" value="F:metal ion binding"/>
    <property type="evidence" value="ECO:0007669"/>
    <property type="project" value="UniProtKB-KW"/>
</dbReference>
<keyword evidence="22" id="KW-1185">Reference proteome</keyword>
<evidence type="ECO:0000259" key="20">
    <source>
        <dbReference type="PROSITE" id="PS51212"/>
    </source>
</evidence>
<dbReference type="UniPathway" id="UPA00755"/>
<keyword evidence="17" id="KW-0325">Glycoprotein</keyword>
<evidence type="ECO:0000256" key="11">
    <source>
        <dbReference type="ARBA" id="ARBA00022824"/>
    </source>
</evidence>
<evidence type="ECO:0000256" key="3">
    <source>
        <dbReference type="ARBA" id="ARBA00004840"/>
    </source>
</evidence>
<evidence type="ECO:0000256" key="15">
    <source>
        <dbReference type="ARBA" id="ARBA00023136"/>
    </source>
</evidence>
<gene>
    <name evidence="21" type="ORF">SSLN_LOCUS5730</name>
</gene>
<dbReference type="GO" id="GO:0030158">
    <property type="term" value="F:protein xylosyltransferase activity"/>
    <property type="evidence" value="ECO:0007669"/>
    <property type="project" value="UniProtKB-EC"/>
</dbReference>
<name>A0A183SND2_SCHSO</name>
<evidence type="ECO:0000256" key="10">
    <source>
        <dbReference type="ARBA" id="ARBA00022723"/>
    </source>
</evidence>
<evidence type="ECO:0000256" key="19">
    <source>
        <dbReference type="ARBA" id="ARBA00047847"/>
    </source>
</evidence>
<dbReference type="GO" id="GO:0005789">
    <property type="term" value="C:endoplasmic reticulum membrane"/>
    <property type="evidence" value="ECO:0007669"/>
    <property type="project" value="UniProtKB-SubCell"/>
</dbReference>
<evidence type="ECO:0000256" key="4">
    <source>
        <dbReference type="ARBA" id="ARBA00005093"/>
    </source>
</evidence>
<evidence type="ECO:0000256" key="5">
    <source>
        <dbReference type="ARBA" id="ARBA00010195"/>
    </source>
</evidence>
<accession>A0A183SND2</accession>
<feature type="domain" description="WSC" evidence="20">
    <location>
        <begin position="66"/>
        <end position="165"/>
    </location>
</feature>
<dbReference type="PANTHER" id="PTHR46025">
    <property type="entry name" value="XYLOSYLTRANSFERASE OXT"/>
    <property type="match status" value="1"/>
</dbReference>
<dbReference type="Pfam" id="PF02485">
    <property type="entry name" value="Branch"/>
    <property type="match status" value="2"/>
</dbReference>
<evidence type="ECO:0000256" key="2">
    <source>
        <dbReference type="ARBA" id="ARBA00004648"/>
    </source>
</evidence>
<protein>
    <recommendedName>
        <fullName evidence="6">protein xylosyltransferase</fullName>
        <ecNumber evidence="6">2.4.2.26</ecNumber>
    </recommendedName>
    <alternativeName>
        <fullName evidence="18">Peptide O-xylosyltransferase</fullName>
    </alternativeName>
</protein>
<reference evidence="21 22" key="2">
    <citation type="submission" date="2018-11" db="EMBL/GenBank/DDBJ databases">
        <authorList>
            <consortium name="Pathogen Informatics"/>
        </authorList>
    </citation>
    <scope>NUCLEOTIDE SEQUENCE [LARGE SCALE GENOMIC DNA]</scope>
    <source>
        <strain evidence="21 22">NST_G2</strain>
    </source>
</reference>
<dbReference type="Proteomes" id="UP000275846">
    <property type="component" value="Unassembled WGS sequence"/>
</dbReference>
<keyword evidence="10" id="KW-0479">Metal-binding</keyword>
<dbReference type="OrthoDB" id="2019572at2759"/>
<evidence type="ECO:0000313" key="22">
    <source>
        <dbReference type="Proteomes" id="UP000275846"/>
    </source>
</evidence>
<keyword evidence="16" id="KW-1015">Disulfide bond</keyword>
<evidence type="ECO:0000256" key="6">
    <source>
        <dbReference type="ARBA" id="ARBA00011972"/>
    </source>
</evidence>
<dbReference type="GO" id="GO:0000139">
    <property type="term" value="C:Golgi membrane"/>
    <property type="evidence" value="ECO:0007669"/>
    <property type="project" value="UniProtKB-SubCell"/>
</dbReference>
<dbReference type="PROSITE" id="PS51212">
    <property type="entry name" value="WSC"/>
    <property type="match status" value="1"/>
</dbReference>
<dbReference type="InterPro" id="IPR043538">
    <property type="entry name" value="XYLT"/>
</dbReference>
<comment type="pathway">
    <text evidence="4">Glycan metabolism; heparan sulfate biosynthesis.</text>
</comment>
<keyword evidence="7" id="KW-0328">Glycosyltransferase</keyword>
<dbReference type="EC" id="2.4.2.26" evidence="6"/>
<keyword evidence="8" id="KW-0808">Transferase</keyword>
<dbReference type="STRING" id="70667.A0A183SND2"/>
<evidence type="ECO:0000256" key="7">
    <source>
        <dbReference type="ARBA" id="ARBA00022676"/>
    </source>
</evidence>
<dbReference type="SMART" id="SM00321">
    <property type="entry name" value="WSC"/>
    <property type="match status" value="1"/>
</dbReference>
<dbReference type="GO" id="GO:0015012">
    <property type="term" value="P:heparan sulfate proteoglycan biosynthetic process"/>
    <property type="evidence" value="ECO:0007669"/>
    <property type="project" value="UniProtKB-UniPathway"/>
</dbReference>
<reference evidence="23" key="1">
    <citation type="submission" date="2016-06" db="UniProtKB">
        <authorList>
            <consortium name="WormBaseParasite"/>
        </authorList>
    </citation>
    <scope>IDENTIFICATION</scope>
</reference>